<dbReference type="EMBL" id="APQO01000006">
    <property type="protein sequence ID" value="EOQ73046.1"/>
    <property type="molecule type" value="Genomic_DNA"/>
</dbReference>
<feature type="chain" id="PRO_5004479799" description="Lipoprotein" evidence="1">
    <location>
        <begin position="19"/>
        <end position="274"/>
    </location>
</feature>
<comment type="caution">
    <text evidence="2">The sequence shown here is derived from an EMBL/GenBank/DDBJ whole genome shotgun (WGS) entry which is preliminary data.</text>
</comment>
<dbReference type="OrthoDB" id="1522627at2"/>
<proteinExistence type="predicted"/>
<dbReference type="PATRIC" id="fig|1217689.3.peg.2928"/>
<sequence length="274" mass="30027">MTLRALNLTVLITMLALAGCNKNNEQPAEGSKSAMQEPVKAEATYDFSSLNESDFLNQSILINDDKTYRAIRFHDYAVGTKVVGAASIDSIQKVDNHTLALVSTRPLINQKAGLYGVIGNKANFDGNLAVLVFDPNEKARVIEGDIIAFKGTVAPSDVFTYTNPTTNQIEELPIIYVHYYQAGDLSIQGINDYLKKQPSELPKIIQNKISQFEKLNDSCRGGSGDDPKTIQSCNARDALYVDIKNGGWCWGSENQNAAGSDLIWLPCAKDRNSD</sequence>
<accession>R8YVC9</accession>
<feature type="signal peptide" evidence="1">
    <location>
        <begin position="1"/>
        <end position="18"/>
    </location>
</feature>
<dbReference type="RefSeq" id="WP_016145603.1">
    <property type="nucleotide sequence ID" value="NZ_KB976991.1"/>
</dbReference>
<dbReference type="AlphaFoldDB" id="R8YVC9"/>
<evidence type="ECO:0000313" key="2">
    <source>
        <dbReference type="EMBL" id="EOQ73046.1"/>
    </source>
</evidence>
<dbReference type="HOGENOM" id="CLU_1017903_0_0_6"/>
<protein>
    <recommendedName>
        <fullName evidence="4">Lipoprotein</fullName>
    </recommendedName>
</protein>
<organism evidence="2 3">
    <name type="scientific">Acinetobacter lactucae</name>
    <dbReference type="NCBI Taxonomy" id="1785128"/>
    <lineage>
        <taxon>Bacteria</taxon>
        <taxon>Pseudomonadati</taxon>
        <taxon>Pseudomonadota</taxon>
        <taxon>Gammaproteobacteria</taxon>
        <taxon>Moraxellales</taxon>
        <taxon>Moraxellaceae</taxon>
        <taxon>Acinetobacter</taxon>
        <taxon>Acinetobacter calcoaceticus/baumannii complex</taxon>
    </lineage>
</organism>
<evidence type="ECO:0000256" key="1">
    <source>
        <dbReference type="SAM" id="SignalP"/>
    </source>
</evidence>
<evidence type="ECO:0000313" key="3">
    <source>
        <dbReference type="Proteomes" id="UP000013986"/>
    </source>
</evidence>
<keyword evidence="1" id="KW-0732">Signal</keyword>
<reference evidence="2 3" key="1">
    <citation type="submission" date="2013-02" db="EMBL/GenBank/DDBJ databases">
        <title>The Genome Sequence of Acinetobacter pittii ANC 4052.</title>
        <authorList>
            <consortium name="The Broad Institute Genome Sequencing Platform"/>
            <consortium name="The Broad Institute Genome Sequencing Center for Infectious Disease"/>
            <person name="Cerqueira G."/>
            <person name="Feldgarden M."/>
            <person name="Courvalin P."/>
            <person name="Perichon B."/>
            <person name="Grillot-Courvalin C."/>
            <person name="Clermont D."/>
            <person name="Rocha E."/>
            <person name="Yoon E.-J."/>
            <person name="Nemec A."/>
            <person name="Walker B."/>
            <person name="Young S.K."/>
            <person name="Zeng Q."/>
            <person name="Gargeya S."/>
            <person name="Fitzgerald M."/>
            <person name="Haas B."/>
            <person name="Abouelleil A."/>
            <person name="Alvarado L."/>
            <person name="Arachchi H.M."/>
            <person name="Berlin A.M."/>
            <person name="Chapman S.B."/>
            <person name="Dewar J."/>
            <person name="Goldberg J."/>
            <person name="Griggs A."/>
            <person name="Gujja S."/>
            <person name="Hansen M."/>
            <person name="Howarth C."/>
            <person name="Imamovic A."/>
            <person name="Larimer J."/>
            <person name="McCowan C."/>
            <person name="Murphy C."/>
            <person name="Neiman D."/>
            <person name="Pearson M."/>
            <person name="Priest M."/>
            <person name="Roberts A."/>
            <person name="Saif S."/>
            <person name="Shea T."/>
            <person name="Sisk P."/>
            <person name="Sykes S."/>
            <person name="Wortman J."/>
            <person name="Nusbaum C."/>
            <person name="Birren B."/>
        </authorList>
    </citation>
    <scope>NUCLEOTIDE SEQUENCE [LARGE SCALE GENOMIC DNA]</scope>
    <source>
        <strain evidence="2 3">ANC 4052</strain>
    </source>
</reference>
<gene>
    <name evidence="2" type="ORF">F929_02981</name>
</gene>
<evidence type="ECO:0008006" key="4">
    <source>
        <dbReference type="Google" id="ProtNLM"/>
    </source>
</evidence>
<dbReference type="PROSITE" id="PS51257">
    <property type="entry name" value="PROKAR_LIPOPROTEIN"/>
    <property type="match status" value="1"/>
</dbReference>
<name>R8YVC9_9GAMM</name>
<dbReference type="Proteomes" id="UP000013986">
    <property type="component" value="Unassembled WGS sequence"/>
</dbReference>